<dbReference type="OrthoDB" id="9780267at2"/>
<evidence type="ECO:0000256" key="1">
    <source>
        <dbReference type="SAM" id="Phobius"/>
    </source>
</evidence>
<keyword evidence="1" id="KW-0472">Membrane</keyword>
<reference evidence="2 3" key="1">
    <citation type="journal article" date="2017" name="ISME J.">
        <title>Grape pomace compost harbors organohalide-respiring Dehalogenimonas species with novel reductive dehalogenase genes.</title>
        <authorList>
            <person name="Yang Y."/>
            <person name="Higgins S.A."/>
            <person name="Yan J."/>
            <person name="Simsir B."/>
            <person name="Chourey K."/>
            <person name="Iyer R."/>
            <person name="Hettich R.L."/>
            <person name="Baldwin B."/>
            <person name="Ogles D.M."/>
            <person name="Loffler F.E."/>
        </authorList>
    </citation>
    <scope>NUCLEOTIDE SEQUENCE [LARGE SCALE GENOMIC DNA]</scope>
    <source>
        <strain evidence="2 3">GP</strain>
    </source>
</reference>
<evidence type="ECO:0000313" key="3">
    <source>
        <dbReference type="Proteomes" id="UP000235653"/>
    </source>
</evidence>
<feature type="transmembrane region" description="Helical" evidence="1">
    <location>
        <begin position="25"/>
        <end position="47"/>
    </location>
</feature>
<keyword evidence="1" id="KW-0812">Transmembrane</keyword>
<dbReference type="Pfam" id="PF04367">
    <property type="entry name" value="DUF502"/>
    <property type="match status" value="1"/>
</dbReference>
<keyword evidence="1" id="KW-1133">Transmembrane helix</keyword>
<dbReference type="Proteomes" id="UP000235653">
    <property type="component" value="Unassembled WGS sequence"/>
</dbReference>
<evidence type="ECO:0000313" key="2">
    <source>
        <dbReference type="EMBL" id="PPD58712.1"/>
    </source>
</evidence>
<organism evidence="2 3">
    <name type="scientific">Dehalogenimonas etheniformans</name>
    <dbReference type="NCBI Taxonomy" id="1536648"/>
    <lineage>
        <taxon>Bacteria</taxon>
        <taxon>Bacillati</taxon>
        <taxon>Chloroflexota</taxon>
        <taxon>Dehalococcoidia</taxon>
        <taxon>Dehalococcoidales</taxon>
        <taxon>Dehalococcoidaceae</taxon>
        <taxon>Dehalogenimonas</taxon>
    </lineage>
</organism>
<feature type="transmembrane region" description="Helical" evidence="1">
    <location>
        <begin position="67"/>
        <end position="88"/>
    </location>
</feature>
<comment type="caution">
    <text evidence="2">The sequence shown here is derived from an EMBL/GenBank/DDBJ whole genome shotgun (WGS) entry which is preliminary data.</text>
</comment>
<accession>A0A2P5P8T1</accession>
<gene>
    <name evidence="2" type="ORF">JP09_002230</name>
</gene>
<dbReference type="EMBL" id="JQAN02000006">
    <property type="protein sequence ID" value="PPD58712.1"/>
    <property type="molecule type" value="Genomic_DNA"/>
</dbReference>
<dbReference type="InterPro" id="IPR007462">
    <property type="entry name" value="COV1-like"/>
</dbReference>
<dbReference type="PANTHER" id="PTHR31876:SF26">
    <property type="entry name" value="PROTEIN LIKE COV 2"/>
    <property type="match status" value="1"/>
</dbReference>
<keyword evidence="3" id="KW-1185">Reference proteome</keyword>
<protein>
    <submittedName>
        <fullName evidence="2">DUF502 domain-containing protein</fullName>
    </submittedName>
</protein>
<sequence>MMDTETNVDEKPRQGWFGKNLRRNFLAGLLVLVPVAIVIFVILWFFHTIDGILQPIIRLFFGRTITGLGFAITFVLIYLVGVLASNIVGRRIIQFGEWLVCKLPVLGQLYNAAKQAMSSISGLSRTKAAFREVVLIEYPRKGLRSIGFVTNEIIDSEGRKLTAVYLPTTPVPTSGWLILVTEDQLIRTDISVDTAMKMVISGGIASPPELGARVDGSQGS</sequence>
<name>A0A2P5P8T1_9CHLR</name>
<dbReference type="PANTHER" id="PTHR31876">
    <property type="entry name" value="COV-LIKE PROTEIN 1"/>
    <property type="match status" value="1"/>
</dbReference>
<dbReference type="AlphaFoldDB" id="A0A2P5P8T1"/>
<proteinExistence type="predicted"/>